<evidence type="ECO:0000313" key="4">
    <source>
        <dbReference type="Proteomes" id="UP000020735"/>
    </source>
</evidence>
<organism evidence="1 4">
    <name type="scientific">Acinetobacter baumannii 99063</name>
    <dbReference type="NCBI Taxonomy" id="1310630"/>
    <lineage>
        <taxon>Bacteria</taxon>
        <taxon>Pseudomonadati</taxon>
        <taxon>Pseudomonadota</taxon>
        <taxon>Gammaproteobacteria</taxon>
        <taxon>Moraxellales</taxon>
        <taxon>Moraxellaceae</taxon>
        <taxon>Acinetobacter</taxon>
        <taxon>Acinetobacter calcoaceticus/baumannii complex</taxon>
    </lineage>
</organism>
<comment type="caution">
    <text evidence="1">The sequence shown here is derived from an EMBL/GenBank/DDBJ whole genome shotgun (WGS) entry which is preliminary data.</text>
</comment>
<reference evidence="1 4" key="1">
    <citation type="submission" date="2014-02" db="EMBL/GenBank/DDBJ databases">
        <title>Comparative genomics and transcriptomics to identify genetic mechanisms underlying the emergence of carbapenem resistant Acinetobacter baumannii (CRAb).</title>
        <authorList>
            <person name="Harris A.D."/>
            <person name="Johnson K.J."/>
            <person name="George J."/>
            <person name="Shefchek K."/>
            <person name="Daugherty S.C."/>
            <person name="Parankush S."/>
            <person name="Sadzewicz L."/>
            <person name="Tallon L."/>
            <person name="Sengamalay N."/>
            <person name="Hazen T.H."/>
            <person name="Rasko D.A."/>
        </authorList>
    </citation>
    <scope>NUCLEOTIDE SEQUENCE [LARGE SCALE GENOMIC DNA]</scope>
    <source>
        <strain evidence="1 4">99063</strain>
    </source>
</reference>
<evidence type="ECO:0000313" key="1">
    <source>
        <dbReference type="EMBL" id="EXC31161.1"/>
    </source>
</evidence>
<dbReference type="Proteomes" id="UP000020735">
    <property type="component" value="Unassembled WGS sequence"/>
</dbReference>
<dbReference type="EMBL" id="JEXJ01000496">
    <property type="protein sequence ID" value="EXC31161.1"/>
    <property type="molecule type" value="Genomic_DNA"/>
</dbReference>
<name>A0A009RTZ9_ACIBA</name>
<gene>
    <name evidence="3" type="ORF">J529_4011</name>
    <name evidence="2" type="ORF">J529_4752</name>
    <name evidence="1" type="ORF">J529_4807</name>
</gene>
<accession>A0A009RTZ9</accession>
<protein>
    <submittedName>
        <fullName evidence="1">Uncharacterized protein</fullName>
    </submittedName>
</protein>
<evidence type="ECO:0000313" key="2">
    <source>
        <dbReference type="EMBL" id="EXC33979.1"/>
    </source>
</evidence>
<sequence>MDQIRPFPPTDFIDQADEEEAIRIVPTSDLKNWVVGDCSKFCVST</sequence>
<evidence type="ECO:0000313" key="3">
    <source>
        <dbReference type="EMBL" id="EXC44860.1"/>
    </source>
</evidence>
<dbReference type="RefSeq" id="WP_171071811.1">
    <property type="nucleotide sequence ID" value="NZ_JEXJ01000151.1"/>
</dbReference>
<dbReference type="EMBL" id="JEXJ01000151">
    <property type="protein sequence ID" value="EXC44860.1"/>
    <property type="molecule type" value="Genomic_DNA"/>
</dbReference>
<dbReference type="PATRIC" id="fig|1310630.3.peg.3837"/>
<dbReference type="EMBL" id="JEXJ01000434">
    <property type="protein sequence ID" value="EXC33979.1"/>
    <property type="molecule type" value="Genomic_DNA"/>
</dbReference>
<dbReference type="AlphaFoldDB" id="A0A009RTZ9"/>
<proteinExistence type="predicted"/>